<feature type="compositionally biased region" description="Polar residues" evidence="2">
    <location>
        <begin position="142"/>
        <end position="159"/>
    </location>
</feature>
<organism evidence="3 4">
    <name type="scientific">Metarhizium album (strain ARSEF 1941)</name>
    <dbReference type="NCBI Taxonomy" id="1081103"/>
    <lineage>
        <taxon>Eukaryota</taxon>
        <taxon>Fungi</taxon>
        <taxon>Dikarya</taxon>
        <taxon>Ascomycota</taxon>
        <taxon>Pezizomycotina</taxon>
        <taxon>Sordariomycetes</taxon>
        <taxon>Hypocreomycetidae</taxon>
        <taxon>Hypocreales</taxon>
        <taxon>Clavicipitaceae</taxon>
        <taxon>Metarhizium</taxon>
    </lineage>
</organism>
<feature type="compositionally biased region" description="Low complexity" evidence="2">
    <location>
        <begin position="110"/>
        <end position="119"/>
    </location>
</feature>
<dbReference type="STRING" id="1081103.A0A0B2X0T1"/>
<feature type="region of interest" description="Disordered" evidence="2">
    <location>
        <begin position="338"/>
        <end position="374"/>
    </location>
</feature>
<reference evidence="3 4" key="1">
    <citation type="journal article" date="2014" name="Proc. Natl. Acad. Sci. U.S.A.">
        <title>Trajectory and genomic determinants of fungal-pathogen speciation and host adaptation.</title>
        <authorList>
            <person name="Hu X."/>
            <person name="Xiao G."/>
            <person name="Zheng P."/>
            <person name="Shang Y."/>
            <person name="Su Y."/>
            <person name="Zhang X."/>
            <person name="Liu X."/>
            <person name="Zhan S."/>
            <person name="St Leger R.J."/>
            <person name="Wang C."/>
        </authorList>
    </citation>
    <scope>NUCLEOTIDE SEQUENCE [LARGE SCALE GENOMIC DNA]</scope>
    <source>
        <strain evidence="3 4">ARSEF 1941</strain>
    </source>
</reference>
<feature type="compositionally biased region" description="Polar residues" evidence="2">
    <location>
        <begin position="504"/>
        <end position="519"/>
    </location>
</feature>
<dbReference type="PANTHER" id="PTHR42023">
    <property type="entry name" value="BHLH DOMAIN-CONTAINING PROTEIN"/>
    <property type="match status" value="1"/>
</dbReference>
<feature type="region of interest" description="Disordered" evidence="2">
    <location>
        <begin position="1"/>
        <end position="33"/>
    </location>
</feature>
<keyword evidence="1" id="KW-0175">Coiled coil</keyword>
<dbReference type="Proteomes" id="UP000030816">
    <property type="component" value="Unassembled WGS sequence"/>
</dbReference>
<name>A0A0B2X0T1_METAS</name>
<dbReference type="AlphaFoldDB" id="A0A0B2X0T1"/>
<evidence type="ECO:0000313" key="3">
    <source>
        <dbReference type="EMBL" id="KHN99913.1"/>
    </source>
</evidence>
<dbReference type="EMBL" id="AZHE01000003">
    <property type="protein sequence ID" value="KHN99913.1"/>
    <property type="molecule type" value="Genomic_DNA"/>
</dbReference>
<evidence type="ECO:0000256" key="1">
    <source>
        <dbReference type="SAM" id="Coils"/>
    </source>
</evidence>
<feature type="compositionally biased region" description="Polar residues" evidence="2">
    <location>
        <begin position="559"/>
        <end position="581"/>
    </location>
</feature>
<gene>
    <name evidence="3" type="ORF">MAM_01837</name>
</gene>
<dbReference type="PANTHER" id="PTHR42023:SF1">
    <property type="entry name" value="BHLH DOMAIN-CONTAINING PROTEIN"/>
    <property type="match status" value="1"/>
</dbReference>
<protein>
    <submittedName>
        <fullName evidence="3">Uncharacterized protein</fullName>
    </submittedName>
</protein>
<feature type="region of interest" description="Disordered" evidence="2">
    <location>
        <begin position="441"/>
        <end position="614"/>
    </location>
</feature>
<evidence type="ECO:0000313" key="4">
    <source>
        <dbReference type="Proteomes" id="UP000030816"/>
    </source>
</evidence>
<feature type="compositionally biased region" description="Low complexity" evidence="2">
    <location>
        <begin position="210"/>
        <end position="224"/>
    </location>
</feature>
<evidence type="ECO:0000256" key="2">
    <source>
        <dbReference type="SAM" id="MobiDB-lite"/>
    </source>
</evidence>
<dbReference type="GeneID" id="63736292"/>
<accession>A0A0B2X0T1</accession>
<sequence length="718" mass="78235">MWDRLRSSSSSSAITAPDHPFQERHLGGGVHKHSVGQKSARVDFLEPLDALGIAHNSDSPHRFAIQRGKVVPRYHNVDIVLPSQNGLGFAYPDVVPPRRNSRRRQRQQEQEQQQQQQQQPSHLQTNPSWRPVSSVYGDSDGESSTIAPQYKLETSNNLGGSAADQISPPSSPDVYVTQDRFTAEDVSPIDDDSDDIQRVAFHVKSRDARSPPSQQQGSGIEQQSLPSRSDDAASVSQSRQLQAPGEKAWNERVHTGRALTPPDGDARHHTRRPVLASDSTTPLASPEKKNINIPSPPHGLGMRLPTKDDRQPLDNRPPWNGASGRSVMVEPVHHDFNAVPLGVPRKSSKRSGRSGRPLAAGAGSGMPESSGAGSAMRKFFPLTAKHKSRKSISSPIQAPIEGQLQVLTAENSYPSPPHTDLPTPEPRARQAIQPIRHNQALASHPPEPLPASINACRRKPPPPSSQAIRALSSKASEGAGGLATPVLPAHDRSHDTWVPPPSRFSVTTYATSNPGTPRQSAEEDVPPLPNVPLAASSMNSSRPAAGGGSKPTGPEEPSVISTWSPNTAAGSSQSRQGSYDATGQRRRFSSDTRSSDRRASSLSMSKPLPPAPPELSLADDPVSQLNAQLNSLSHRRINIEKSIKQMTELMPQDNLLASNQVLRRREEEKQKVDGLREELAVIQSQEHELGLRLFRAYRRQDKNSEYEPTKLWVRRAAG</sequence>
<feature type="region of interest" description="Disordered" evidence="2">
    <location>
        <begin position="88"/>
        <end position="175"/>
    </location>
</feature>
<feature type="compositionally biased region" description="Basic and acidic residues" evidence="2">
    <location>
        <begin position="588"/>
        <end position="599"/>
    </location>
</feature>
<dbReference type="HOGENOM" id="CLU_018148_1_1_1"/>
<feature type="region of interest" description="Disordered" evidence="2">
    <location>
        <begin position="203"/>
        <end position="301"/>
    </location>
</feature>
<comment type="caution">
    <text evidence="3">The sequence shown here is derived from an EMBL/GenBank/DDBJ whole genome shotgun (WGS) entry which is preliminary data.</text>
</comment>
<proteinExistence type="predicted"/>
<feature type="coiled-coil region" evidence="1">
    <location>
        <begin position="658"/>
        <end position="685"/>
    </location>
</feature>
<dbReference type="RefSeq" id="XP_040680979.1">
    <property type="nucleotide sequence ID" value="XM_040820636.1"/>
</dbReference>
<keyword evidence="4" id="KW-1185">Reference proteome</keyword>
<dbReference type="OrthoDB" id="4507572at2759"/>